<dbReference type="AlphaFoldDB" id="A0A5C5WP49"/>
<dbReference type="OrthoDB" id="8109024at2"/>
<dbReference type="Proteomes" id="UP000318053">
    <property type="component" value="Unassembled WGS sequence"/>
</dbReference>
<evidence type="ECO:0000313" key="1">
    <source>
        <dbReference type="EMBL" id="TWT52015.1"/>
    </source>
</evidence>
<name>A0A5C5WP49_9BACT</name>
<gene>
    <name evidence="1" type="ORF">CA85_51250</name>
</gene>
<evidence type="ECO:0000313" key="2">
    <source>
        <dbReference type="Proteomes" id="UP000318053"/>
    </source>
</evidence>
<sequence>MASTESVVGDGWDFGYLMPQISFTESIENQSLALVPFSDPRFVAIANSCDATNALKSGLTDAFGRDCKSSALLVNSNAPGNIDFVAVLDFRNAVAISSLIDGFSLQLSGGNAGYPQWSNYFDFYSYTPTTDGNLVGQSLALTGYERSEGFAGQTTPYLPPSTSIHPGVDNGVLDALLLQWNRKHLNKKSDRGTRALFRSLQVASAASRLPGVGTRVPTIHDLGLSVATWVSAFEVLSHPGNGNANKTTVLDCLEDASWMSPKLKARSYQSKSHSGKTVRRINFCQRLYTELYQTRNDFLHGNKVAFKSLFPFRDDRLPSLPAIAVLVYRAALEGFLRHLPGSLSSNTPNNLEAWFENSFRRRPYEEALENLIARKTT</sequence>
<evidence type="ECO:0008006" key="3">
    <source>
        <dbReference type="Google" id="ProtNLM"/>
    </source>
</evidence>
<reference evidence="1 2" key="1">
    <citation type="submission" date="2019-02" db="EMBL/GenBank/DDBJ databases">
        <title>Deep-cultivation of Planctomycetes and their phenomic and genomic characterization uncovers novel biology.</title>
        <authorList>
            <person name="Wiegand S."/>
            <person name="Jogler M."/>
            <person name="Boedeker C."/>
            <person name="Pinto D."/>
            <person name="Vollmers J."/>
            <person name="Rivas-Marin E."/>
            <person name="Kohn T."/>
            <person name="Peeters S.H."/>
            <person name="Heuer A."/>
            <person name="Rast P."/>
            <person name="Oberbeckmann S."/>
            <person name="Bunk B."/>
            <person name="Jeske O."/>
            <person name="Meyerdierks A."/>
            <person name="Storesund J.E."/>
            <person name="Kallscheuer N."/>
            <person name="Luecker S."/>
            <person name="Lage O.M."/>
            <person name="Pohl T."/>
            <person name="Merkel B.J."/>
            <person name="Hornburger P."/>
            <person name="Mueller R.-W."/>
            <person name="Bruemmer F."/>
            <person name="Labrenz M."/>
            <person name="Spormann A.M."/>
            <person name="Op Den Camp H."/>
            <person name="Overmann J."/>
            <person name="Amann R."/>
            <person name="Jetten M.S.M."/>
            <person name="Mascher T."/>
            <person name="Medema M.H."/>
            <person name="Devos D.P."/>
            <person name="Kaster A.-K."/>
            <person name="Ovreas L."/>
            <person name="Rohde M."/>
            <person name="Galperin M.Y."/>
            <person name="Jogler C."/>
        </authorList>
    </citation>
    <scope>NUCLEOTIDE SEQUENCE [LARGE SCALE GENOMIC DNA]</scope>
    <source>
        <strain evidence="1 2">CA85</strain>
    </source>
</reference>
<comment type="caution">
    <text evidence="1">The sequence shown here is derived from an EMBL/GenBank/DDBJ whole genome shotgun (WGS) entry which is preliminary data.</text>
</comment>
<accession>A0A5C5WP49</accession>
<dbReference type="EMBL" id="SJPK01000034">
    <property type="protein sequence ID" value="TWT52015.1"/>
    <property type="molecule type" value="Genomic_DNA"/>
</dbReference>
<protein>
    <recommendedName>
        <fullName evidence="3">Apea-like HEPN domain-containing protein</fullName>
    </recommendedName>
</protein>
<organism evidence="1 2">
    <name type="scientific">Allorhodopirellula solitaria</name>
    <dbReference type="NCBI Taxonomy" id="2527987"/>
    <lineage>
        <taxon>Bacteria</taxon>
        <taxon>Pseudomonadati</taxon>
        <taxon>Planctomycetota</taxon>
        <taxon>Planctomycetia</taxon>
        <taxon>Pirellulales</taxon>
        <taxon>Pirellulaceae</taxon>
        <taxon>Allorhodopirellula</taxon>
    </lineage>
</organism>
<dbReference type="RefSeq" id="WP_146394129.1">
    <property type="nucleotide sequence ID" value="NZ_SJPK01000034.1"/>
</dbReference>
<proteinExistence type="predicted"/>
<keyword evidence="2" id="KW-1185">Reference proteome</keyword>